<protein>
    <submittedName>
        <fullName evidence="1">Alpha/beta hydrolase</fullName>
    </submittedName>
</protein>
<dbReference type="GO" id="GO:0016787">
    <property type="term" value="F:hydrolase activity"/>
    <property type="evidence" value="ECO:0007669"/>
    <property type="project" value="UniProtKB-KW"/>
</dbReference>
<keyword evidence="2" id="KW-1185">Reference proteome</keyword>
<gene>
    <name evidence="1" type="ORF">Azoinq_02805</name>
</gene>
<reference evidence="1" key="1">
    <citation type="submission" date="2020-11" db="EMBL/GenBank/DDBJ databases">
        <title>Azospira inquinata sp. nov.</title>
        <authorList>
            <person name="Moe W.M."/>
            <person name="Mikes M.C."/>
        </authorList>
    </citation>
    <scope>NUCLEOTIDE SEQUENCE</scope>
    <source>
        <strain evidence="1">Azo-3</strain>
    </source>
</reference>
<name>A0A975SQ09_9RHOO</name>
<dbReference type="KEGG" id="aiq:Azoinq_02805"/>
<dbReference type="Proteomes" id="UP000683428">
    <property type="component" value="Chromosome"/>
</dbReference>
<evidence type="ECO:0000313" key="1">
    <source>
        <dbReference type="EMBL" id="QWT50443.1"/>
    </source>
</evidence>
<dbReference type="AlphaFoldDB" id="A0A975SQ09"/>
<dbReference type="SUPFAM" id="SSF53474">
    <property type="entry name" value="alpha/beta-Hydrolases"/>
    <property type="match status" value="1"/>
</dbReference>
<proteinExistence type="predicted"/>
<organism evidence="1 2">
    <name type="scientific">Azospira inquinata</name>
    <dbReference type="NCBI Taxonomy" id="2785627"/>
    <lineage>
        <taxon>Bacteria</taxon>
        <taxon>Pseudomonadati</taxon>
        <taxon>Pseudomonadota</taxon>
        <taxon>Betaproteobacteria</taxon>
        <taxon>Rhodocyclales</taxon>
        <taxon>Rhodocyclaceae</taxon>
        <taxon>Azospira</taxon>
    </lineage>
</organism>
<sequence length="244" mass="26657">MEWQAWDIPSQPFGLRAYLPRQVTPAPVLTVYVEGDGLAWLSPSTPSSDPTPIHPLGLALALAQPEGNAAYLGRPCQYGQAESVPCGMPFWTNRRFAPEVIEATNQGVEALKRRFQAQHLILVGYSGGGAVAALVASRRRDVVGLVTVAGNLDPQAWVQWHGLEALSGSLSPVEEVTALASVPQWHFVGAKDENISPALVEGFAARFPAGQRPHVVTVPGFDHQCCWAERWPELWHRLQPQMYP</sequence>
<dbReference type="Gene3D" id="3.40.50.1820">
    <property type="entry name" value="alpha/beta hydrolase"/>
    <property type="match status" value="1"/>
</dbReference>
<evidence type="ECO:0000313" key="2">
    <source>
        <dbReference type="Proteomes" id="UP000683428"/>
    </source>
</evidence>
<keyword evidence="1" id="KW-0378">Hydrolase</keyword>
<accession>A0A975SQ09</accession>
<dbReference type="EMBL" id="CP064782">
    <property type="protein sequence ID" value="QWT50443.1"/>
    <property type="molecule type" value="Genomic_DNA"/>
</dbReference>
<dbReference type="InterPro" id="IPR029058">
    <property type="entry name" value="AB_hydrolase_fold"/>
</dbReference>